<dbReference type="EMBL" id="GBRH01268422">
    <property type="protein sequence ID" value="JAD29473.1"/>
    <property type="molecule type" value="Transcribed_RNA"/>
</dbReference>
<sequence>MSAQQRQPLSRQSKPGKPSVRYLS</sequence>
<proteinExistence type="predicted"/>
<feature type="region of interest" description="Disordered" evidence="1">
    <location>
        <begin position="1"/>
        <end position="24"/>
    </location>
</feature>
<evidence type="ECO:0000256" key="1">
    <source>
        <dbReference type="SAM" id="MobiDB-lite"/>
    </source>
</evidence>
<accession>A0A0A8YVL3</accession>
<evidence type="ECO:0000313" key="2">
    <source>
        <dbReference type="EMBL" id="JAD29473.1"/>
    </source>
</evidence>
<organism evidence="2">
    <name type="scientific">Arundo donax</name>
    <name type="common">Giant reed</name>
    <name type="synonym">Donax arundinaceus</name>
    <dbReference type="NCBI Taxonomy" id="35708"/>
    <lineage>
        <taxon>Eukaryota</taxon>
        <taxon>Viridiplantae</taxon>
        <taxon>Streptophyta</taxon>
        <taxon>Embryophyta</taxon>
        <taxon>Tracheophyta</taxon>
        <taxon>Spermatophyta</taxon>
        <taxon>Magnoliopsida</taxon>
        <taxon>Liliopsida</taxon>
        <taxon>Poales</taxon>
        <taxon>Poaceae</taxon>
        <taxon>PACMAD clade</taxon>
        <taxon>Arundinoideae</taxon>
        <taxon>Arundineae</taxon>
        <taxon>Arundo</taxon>
    </lineage>
</organism>
<name>A0A0A8YVL3_ARUDO</name>
<feature type="compositionally biased region" description="Polar residues" evidence="1">
    <location>
        <begin position="1"/>
        <end position="13"/>
    </location>
</feature>
<dbReference type="AlphaFoldDB" id="A0A0A8YVL3"/>
<reference evidence="2" key="2">
    <citation type="journal article" date="2015" name="Data Brief">
        <title>Shoot transcriptome of the giant reed, Arundo donax.</title>
        <authorList>
            <person name="Barrero R.A."/>
            <person name="Guerrero F.D."/>
            <person name="Moolhuijzen P."/>
            <person name="Goolsby J.A."/>
            <person name="Tidwell J."/>
            <person name="Bellgard S.E."/>
            <person name="Bellgard M.I."/>
        </authorList>
    </citation>
    <scope>NUCLEOTIDE SEQUENCE</scope>
    <source>
        <tissue evidence="2">Shoot tissue taken approximately 20 cm above the soil surface</tissue>
    </source>
</reference>
<protein>
    <submittedName>
        <fullName evidence="2">Uncharacterized protein</fullName>
    </submittedName>
</protein>
<reference evidence="2" key="1">
    <citation type="submission" date="2014-09" db="EMBL/GenBank/DDBJ databases">
        <authorList>
            <person name="Magalhaes I.L.F."/>
            <person name="Oliveira U."/>
            <person name="Santos F.R."/>
            <person name="Vidigal T.H.D.A."/>
            <person name="Brescovit A.D."/>
            <person name="Santos A.J."/>
        </authorList>
    </citation>
    <scope>NUCLEOTIDE SEQUENCE</scope>
    <source>
        <tissue evidence="2">Shoot tissue taken approximately 20 cm above the soil surface</tissue>
    </source>
</reference>